<dbReference type="PANTHER" id="PTHR13099">
    <property type="entry name" value="NADH-UBIQUINONE OXIDOREDUCTASE SUBUNIT B14.5B"/>
    <property type="match status" value="1"/>
</dbReference>
<dbReference type="Pfam" id="PF06374">
    <property type="entry name" value="NDUF_C2"/>
    <property type="match status" value="1"/>
</dbReference>
<accession>A0AA36GA28</accession>
<keyword evidence="13" id="KW-1185">Reference proteome</keyword>
<organism evidence="12 13">
    <name type="scientific">Mesorhabditis spiculigera</name>
    <dbReference type="NCBI Taxonomy" id="96644"/>
    <lineage>
        <taxon>Eukaryota</taxon>
        <taxon>Metazoa</taxon>
        <taxon>Ecdysozoa</taxon>
        <taxon>Nematoda</taxon>
        <taxon>Chromadorea</taxon>
        <taxon>Rhabditida</taxon>
        <taxon>Rhabditina</taxon>
        <taxon>Rhabditomorpha</taxon>
        <taxon>Rhabditoidea</taxon>
        <taxon>Rhabditidae</taxon>
        <taxon>Mesorhabditinae</taxon>
        <taxon>Mesorhabditis</taxon>
    </lineage>
</organism>
<reference evidence="12" key="1">
    <citation type="submission" date="2023-06" db="EMBL/GenBank/DDBJ databases">
        <authorList>
            <person name="Delattre M."/>
        </authorList>
    </citation>
    <scope>NUCLEOTIDE SEQUENCE</scope>
    <source>
        <strain evidence="12">AF72</strain>
    </source>
</reference>
<sequence>MADSTRVDEKEIARRESHLRAYPNPRESINPFTWAYPYKSAATIAGLGIGAAHAYNIWTKKPWYYAAFPRLGAIAALGYIGYCAGVLREHHNKTRDAIVEHYQQLHPEDFDHFKDRSGRPWSDVLLPWYPHRSQYTKYDAN</sequence>
<comment type="subcellular location">
    <subcellularLocation>
        <location evidence="1">Mitochondrion inner membrane</location>
        <topology evidence="1">Single-pass membrane protein</topology>
        <orientation evidence="1">Matrix side</orientation>
    </subcellularLocation>
</comment>
<name>A0AA36GA28_9BILA</name>
<evidence type="ECO:0000256" key="6">
    <source>
        <dbReference type="ARBA" id="ARBA00022792"/>
    </source>
</evidence>
<evidence type="ECO:0000256" key="2">
    <source>
        <dbReference type="ARBA" id="ARBA00008674"/>
    </source>
</evidence>
<dbReference type="AlphaFoldDB" id="A0AA36GA28"/>
<keyword evidence="9" id="KW-0496">Mitochondrion</keyword>
<evidence type="ECO:0000313" key="12">
    <source>
        <dbReference type="EMBL" id="CAJ0581101.1"/>
    </source>
</evidence>
<keyword evidence="5 11" id="KW-0812">Transmembrane</keyword>
<keyword evidence="10 11" id="KW-0472">Membrane</keyword>
<dbReference type="GO" id="GO:0006120">
    <property type="term" value="P:mitochondrial electron transport, NADH to ubiquinone"/>
    <property type="evidence" value="ECO:0007669"/>
    <property type="project" value="InterPro"/>
</dbReference>
<evidence type="ECO:0000256" key="4">
    <source>
        <dbReference type="ARBA" id="ARBA00022660"/>
    </source>
</evidence>
<evidence type="ECO:0008006" key="14">
    <source>
        <dbReference type="Google" id="ProtNLM"/>
    </source>
</evidence>
<evidence type="ECO:0000313" key="13">
    <source>
        <dbReference type="Proteomes" id="UP001177023"/>
    </source>
</evidence>
<comment type="similarity">
    <text evidence="2">Belongs to the complex I NDUFC2 subunit family.</text>
</comment>
<dbReference type="PANTHER" id="PTHR13099:SF0">
    <property type="entry name" value="NADH DEHYDROGENASE [UBIQUINONE] 1 SUBUNIT C2-RELATED"/>
    <property type="match status" value="1"/>
</dbReference>
<proteinExistence type="inferred from homology"/>
<feature type="non-terminal residue" evidence="12">
    <location>
        <position position="1"/>
    </location>
</feature>
<evidence type="ECO:0000256" key="1">
    <source>
        <dbReference type="ARBA" id="ARBA00004298"/>
    </source>
</evidence>
<comment type="caution">
    <text evidence="12">The sequence shown here is derived from an EMBL/GenBank/DDBJ whole genome shotgun (WGS) entry which is preliminary data.</text>
</comment>
<evidence type="ECO:0000256" key="10">
    <source>
        <dbReference type="ARBA" id="ARBA00023136"/>
    </source>
</evidence>
<evidence type="ECO:0000256" key="8">
    <source>
        <dbReference type="ARBA" id="ARBA00022989"/>
    </source>
</evidence>
<dbReference type="GO" id="GO:0005743">
    <property type="term" value="C:mitochondrial inner membrane"/>
    <property type="evidence" value="ECO:0007669"/>
    <property type="project" value="UniProtKB-SubCell"/>
</dbReference>
<dbReference type="Proteomes" id="UP001177023">
    <property type="component" value="Unassembled WGS sequence"/>
</dbReference>
<gene>
    <name evidence="12" type="ORF">MSPICULIGERA_LOCUS19268</name>
</gene>
<keyword evidence="3" id="KW-0813">Transport</keyword>
<keyword evidence="8 11" id="KW-1133">Transmembrane helix</keyword>
<keyword evidence="7" id="KW-0249">Electron transport</keyword>
<evidence type="ECO:0000256" key="5">
    <source>
        <dbReference type="ARBA" id="ARBA00022692"/>
    </source>
</evidence>
<keyword evidence="6" id="KW-0999">Mitochondrion inner membrane</keyword>
<evidence type="ECO:0000256" key="7">
    <source>
        <dbReference type="ARBA" id="ARBA00022982"/>
    </source>
</evidence>
<evidence type="ECO:0000256" key="11">
    <source>
        <dbReference type="SAM" id="Phobius"/>
    </source>
</evidence>
<dbReference type="EMBL" id="CATQJA010002662">
    <property type="protein sequence ID" value="CAJ0581101.1"/>
    <property type="molecule type" value="Genomic_DNA"/>
</dbReference>
<feature type="transmembrane region" description="Helical" evidence="11">
    <location>
        <begin position="63"/>
        <end position="87"/>
    </location>
</feature>
<protein>
    <recommendedName>
        <fullName evidence="14">NADH dehydrogenase [ubiquinone] 1 subunit C2</fullName>
    </recommendedName>
</protein>
<evidence type="ECO:0000256" key="3">
    <source>
        <dbReference type="ARBA" id="ARBA00022448"/>
    </source>
</evidence>
<keyword evidence="4" id="KW-0679">Respiratory chain</keyword>
<dbReference type="InterPro" id="IPR009423">
    <property type="entry name" value="NDUC2"/>
</dbReference>
<evidence type="ECO:0000256" key="9">
    <source>
        <dbReference type="ARBA" id="ARBA00023128"/>
    </source>
</evidence>